<evidence type="ECO:0000313" key="1">
    <source>
        <dbReference type="EMBL" id="KRM17287.1"/>
    </source>
</evidence>
<proteinExistence type="predicted"/>
<sequence>MKMESIKGYDSSYLMDEQRYRALNGFNDNDVDPNEGYFTVDGEKITDYKGESIDAYSSVYEFDDLYFTRDDVDSFIQFLLDKHVYGVHQLFDCMTPQGKRDFLLKGFNQKTNDFTEQFDFEEIERS</sequence>
<dbReference type="AlphaFoldDB" id="A0A0R1WHH7"/>
<protein>
    <submittedName>
        <fullName evidence="1">Uncharacterized protein</fullName>
    </submittedName>
</protein>
<dbReference type="EMBL" id="AZFV01000011">
    <property type="protein sequence ID" value="KRM17287.1"/>
    <property type="molecule type" value="Genomic_DNA"/>
</dbReference>
<organism evidence="1 2">
    <name type="scientific">Companilactobacillus nantensis DSM 16982</name>
    <dbReference type="NCBI Taxonomy" id="1423774"/>
    <lineage>
        <taxon>Bacteria</taxon>
        <taxon>Bacillati</taxon>
        <taxon>Bacillota</taxon>
        <taxon>Bacilli</taxon>
        <taxon>Lactobacillales</taxon>
        <taxon>Lactobacillaceae</taxon>
        <taxon>Companilactobacillus</taxon>
    </lineage>
</organism>
<evidence type="ECO:0000313" key="2">
    <source>
        <dbReference type="Proteomes" id="UP000051302"/>
    </source>
</evidence>
<accession>A0A0R1WHH7</accession>
<comment type="caution">
    <text evidence="1">The sequence shown here is derived from an EMBL/GenBank/DDBJ whole genome shotgun (WGS) entry which is preliminary data.</text>
</comment>
<reference evidence="1 2" key="1">
    <citation type="journal article" date="2015" name="Genome Announc.">
        <title>Expanding the biotechnology potential of lactobacilli through comparative genomics of 213 strains and associated genera.</title>
        <authorList>
            <person name="Sun Z."/>
            <person name="Harris H.M."/>
            <person name="McCann A."/>
            <person name="Guo C."/>
            <person name="Argimon S."/>
            <person name="Zhang W."/>
            <person name="Yang X."/>
            <person name="Jeffery I.B."/>
            <person name="Cooney J.C."/>
            <person name="Kagawa T.F."/>
            <person name="Liu W."/>
            <person name="Song Y."/>
            <person name="Salvetti E."/>
            <person name="Wrobel A."/>
            <person name="Rasinkangas P."/>
            <person name="Parkhill J."/>
            <person name="Rea M.C."/>
            <person name="O'Sullivan O."/>
            <person name="Ritari J."/>
            <person name="Douillard F.P."/>
            <person name="Paul Ross R."/>
            <person name="Yang R."/>
            <person name="Briner A.E."/>
            <person name="Felis G.E."/>
            <person name="de Vos W.M."/>
            <person name="Barrangou R."/>
            <person name="Klaenhammer T.R."/>
            <person name="Caufield P.W."/>
            <person name="Cui Y."/>
            <person name="Zhang H."/>
            <person name="O'Toole P.W."/>
        </authorList>
    </citation>
    <scope>NUCLEOTIDE SEQUENCE [LARGE SCALE GENOMIC DNA]</scope>
    <source>
        <strain evidence="1 2">DSM 16982</strain>
    </source>
</reference>
<dbReference type="Proteomes" id="UP000051302">
    <property type="component" value="Unassembled WGS sequence"/>
</dbReference>
<dbReference type="STRING" id="1423774.FD31_GL000366"/>
<keyword evidence="2" id="KW-1185">Reference proteome</keyword>
<dbReference type="PATRIC" id="fig|1423774.3.peg.377"/>
<name>A0A0R1WHH7_9LACO</name>
<gene>
    <name evidence="1" type="ORF">FD31_GL000366</name>
</gene>